<evidence type="ECO:0000256" key="2">
    <source>
        <dbReference type="SAM" id="Phobius"/>
    </source>
</evidence>
<evidence type="ECO:0000256" key="1">
    <source>
        <dbReference type="SAM" id="MobiDB-lite"/>
    </source>
</evidence>
<comment type="caution">
    <text evidence="3">The sequence shown here is derived from an EMBL/GenBank/DDBJ whole genome shotgun (WGS) entry which is preliminary data.</text>
</comment>
<keyword evidence="6" id="KW-1185">Reference proteome</keyword>
<feature type="compositionally biased region" description="Low complexity" evidence="1">
    <location>
        <begin position="94"/>
        <end position="122"/>
    </location>
</feature>
<evidence type="ECO:0000313" key="5">
    <source>
        <dbReference type="Proteomes" id="UP000193553"/>
    </source>
</evidence>
<proteinExistence type="predicted"/>
<name>A0A1X3FBY7_9BRAD</name>
<evidence type="ECO:0000313" key="6">
    <source>
        <dbReference type="Proteomes" id="UP000193884"/>
    </source>
</evidence>
<reference evidence="5 6" key="1">
    <citation type="submission" date="2017-03" db="EMBL/GenBank/DDBJ databases">
        <title>Whole genome sequences of fourteen strains of Bradyrhizobium canariense and one strain of Bradyrhizobium japonicum isolated from Lupinus (Papilionoideae: Genisteae) species in Algeria.</title>
        <authorList>
            <person name="Crovadore J."/>
            <person name="Chekireb D."/>
            <person name="Brachmann A."/>
            <person name="Chablais R."/>
            <person name="Cochard B."/>
            <person name="Lefort F."/>
        </authorList>
    </citation>
    <scope>NUCLEOTIDE SEQUENCE [LARGE SCALE GENOMIC DNA]</scope>
    <source>
        <strain evidence="3 5">UBMA195</strain>
        <strain evidence="4 6">UBMAN05</strain>
    </source>
</reference>
<keyword evidence="2" id="KW-0812">Transmembrane</keyword>
<accession>A0A1X3FBY7</accession>
<feature type="region of interest" description="Disordered" evidence="1">
    <location>
        <begin position="82"/>
        <end position="132"/>
    </location>
</feature>
<evidence type="ECO:0000313" key="4">
    <source>
        <dbReference type="EMBL" id="OSJ26803.1"/>
    </source>
</evidence>
<dbReference type="AlphaFoldDB" id="A0A1X3FBY7"/>
<protein>
    <submittedName>
        <fullName evidence="3">Uncharacterized protein</fullName>
    </submittedName>
</protein>
<keyword evidence="2" id="KW-0472">Membrane</keyword>
<evidence type="ECO:0000313" key="3">
    <source>
        <dbReference type="EMBL" id="OSJ02136.1"/>
    </source>
</evidence>
<dbReference type="EMBL" id="NAFI01000189">
    <property type="protein sequence ID" value="OSJ02136.1"/>
    <property type="molecule type" value="Genomic_DNA"/>
</dbReference>
<dbReference type="Proteomes" id="UP000193884">
    <property type="component" value="Unassembled WGS sequence"/>
</dbReference>
<keyword evidence="2" id="KW-1133">Transmembrane helix</keyword>
<feature type="transmembrane region" description="Helical" evidence="2">
    <location>
        <begin position="18"/>
        <end position="40"/>
    </location>
</feature>
<organism evidence="3 5">
    <name type="scientific">Bradyrhizobium canariense</name>
    <dbReference type="NCBI Taxonomy" id="255045"/>
    <lineage>
        <taxon>Bacteria</taxon>
        <taxon>Pseudomonadati</taxon>
        <taxon>Pseudomonadota</taxon>
        <taxon>Alphaproteobacteria</taxon>
        <taxon>Hyphomicrobiales</taxon>
        <taxon>Nitrobacteraceae</taxon>
        <taxon>Bradyrhizobium</taxon>
    </lineage>
</organism>
<dbReference type="Proteomes" id="UP000193553">
    <property type="component" value="Unassembled WGS sequence"/>
</dbReference>
<dbReference type="EMBL" id="NAFK01000166">
    <property type="protein sequence ID" value="OSJ26803.1"/>
    <property type="molecule type" value="Genomic_DNA"/>
</dbReference>
<gene>
    <name evidence="4" type="ORF">BST63_21335</name>
    <name evidence="3" type="ORF">BSZ18_35465</name>
</gene>
<sequence length="132" mass="14389">MAGCVLQREQLELGMKRILIGFIVVAVVAAGGWLGFSFYAKHRVTAEVETAFEQIRKQGGKASYGKIAFDLPTRTITIEDIAVTPGKARRRRSGSPPSRARAFARSTKQGSRPTPSTSPGSRLRWTRSALPS</sequence>